<accession>A0A1V4IC13</accession>
<dbReference type="InterPro" id="IPR027417">
    <property type="entry name" value="P-loop_NTPase"/>
</dbReference>
<dbReference type="SUPFAM" id="SSF52540">
    <property type="entry name" value="P-loop containing nucleoside triphosphate hydrolases"/>
    <property type="match status" value="1"/>
</dbReference>
<feature type="binding site" evidence="11">
    <location>
        <position position="61"/>
    </location>
    <ligand>
        <name>substrate</name>
    </ligand>
</feature>
<dbReference type="PANTHER" id="PTHR21087">
    <property type="entry name" value="SHIKIMATE KINASE"/>
    <property type="match status" value="1"/>
</dbReference>
<dbReference type="AlphaFoldDB" id="A0A1V4IC13"/>
<evidence type="ECO:0000256" key="10">
    <source>
        <dbReference type="ARBA" id="ARBA00048567"/>
    </source>
</evidence>
<keyword evidence="5 11" id="KW-0808">Transferase</keyword>
<dbReference type="GO" id="GO:0009423">
    <property type="term" value="P:chorismate biosynthetic process"/>
    <property type="evidence" value="ECO:0007669"/>
    <property type="project" value="UniProtKB-UniRule"/>
</dbReference>
<dbReference type="GO" id="GO:0004765">
    <property type="term" value="F:shikimate kinase activity"/>
    <property type="evidence" value="ECO:0007669"/>
    <property type="project" value="UniProtKB-UniRule"/>
</dbReference>
<dbReference type="Proteomes" id="UP000190080">
    <property type="component" value="Unassembled WGS sequence"/>
</dbReference>
<feature type="binding site" evidence="11">
    <location>
        <begin position="16"/>
        <end position="21"/>
    </location>
    <ligand>
        <name>ATP</name>
        <dbReference type="ChEBI" id="CHEBI:30616"/>
    </ligand>
</feature>
<dbReference type="InterPro" id="IPR000623">
    <property type="entry name" value="Shikimate_kinase/TSH1"/>
</dbReference>
<dbReference type="PROSITE" id="PS01128">
    <property type="entry name" value="SHIKIMATE_KINASE"/>
    <property type="match status" value="1"/>
</dbReference>
<evidence type="ECO:0000256" key="5">
    <source>
        <dbReference type="ARBA" id="ARBA00022679"/>
    </source>
</evidence>
<reference evidence="12 13" key="1">
    <citation type="submission" date="2017-03" db="EMBL/GenBank/DDBJ databases">
        <title>Genome sequence of Clostridium oryzae DSM 28571.</title>
        <authorList>
            <person name="Poehlein A."/>
            <person name="Daniel R."/>
        </authorList>
    </citation>
    <scope>NUCLEOTIDE SEQUENCE [LARGE SCALE GENOMIC DNA]</scope>
    <source>
        <strain evidence="12 13">DSM 28571</strain>
    </source>
</reference>
<proteinExistence type="inferred from homology"/>
<gene>
    <name evidence="12" type="primary">aroK_1</name>
    <name evidence="11" type="synonym">aroK</name>
    <name evidence="12" type="ORF">CLORY_41330</name>
</gene>
<dbReference type="Pfam" id="PF01202">
    <property type="entry name" value="SKI"/>
    <property type="match status" value="1"/>
</dbReference>
<keyword evidence="7 11" id="KW-0418">Kinase</keyword>
<evidence type="ECO:0000256" key="9">
    <source>
        <dbReference type="ARBA" id="ARBA00023141"/>
    </source>
</evidence>
<dbReference type="CDD" id="cd00464">
    <property type="entry name" value="SK"/>
    <property type="match status" value="1"/>
</dbReference>
<keyword evidence="6 11" id="KW-0547">Nucleotide-binding</keyword>
<dbReference type="EC" id="2.7.1.71" evidence="3 11"/>
<feature type="binding site" evidence="11">
    <location>
        <position position="20"/>
    </location>
    <ligand>
        <name>Mg(2+)</name>
        <dbReference type="ChEBI" id="CHEBI:18420"/>
    </ligand>
</feature>
<keyword evidence="13" id="KW-1185">Reference proteome</keyword>
<keyword evidence="4 11" id="KW-0028">Amino-acid biosynthesis</keyword>
<comment type="function">
    <text evidence="11">Catalyzes the specific phosphorylation of the 3-hydroxyl group of shikimic acid using ATP as a cosubstrate.</text>
</comment>
<evidence type="ECO:0000313" key="12">
    <source>
        <dbReference type="EMBL" id="OPJ57394.1"/>
    </source>
</evidence>
<dbReference type="UniPathway" id="UPA00053">
    <property type="reaction ID" value="UER00088"/>
</dbReference>
<dbReference type="PRINTS" id="PR01100">
    <property type="entry name" value="SHIKIMTKNASE"/>
</dbReference>
<dbReference type="EMBL" id="MZGV01000086">
    <property type="protein sequence ID" value="OPJ57394.1"/>
    <property type="molecule type" value="Genomic_DNA"/>
</dbReference>
<evidence type="ECO:0000256" key="6">
    <source>
        <dbReference type="ARBA" id="ARBA00022741"/>
    </source>
</evidence>
<dbReference type="GO" id="GO:0009073">
    <property type="term" value="P:aromatic amino acid family biosynthetic process"/>
    <property type="evidence" value="ECO:0007669"/>
    <property type="project" value="UniProtKB-KW"/>
</dbReference>
<dbReference type="GO" id="GO:0005829">
    <property type="term" value="C:cytosol"/>
    <property type="evidence" value="ECO:0007669"/>
    <property type="project" value="TreeGrafter"/>
</dbReference>
<dbReference type="STRING" id="1450648.CLORY_41330"/>
<evidence type="ECO:0000256" key="11">
    <source>
        <dbReference type="HAMAP-Rule" id="MF_00109"/>
    </source>
</evidence>
<evidence type="ECO:0000256" key="4">
    <source>
        <dbReference type="ARBA" id="ARBA00022605"/>
    </source>
</evidence>
<keyword evidence="11" id="KW-0460">Magnesium</keyword>
<comment type="catalytic activity">
    <reaction evidence="10 11">
        <text>shikimate + ATP = 3-phosphoshikimate + ADP + H(+)</text>
        <dbReference type="Rhea" id="RHEA:13121"/>
        <dbReference type="ChEBI" id="CHEBI:15378"/>
        <dbReference type="ChEBI" id="CHEBI:30616"/>
        <dbReference type="ChEBI" id="CHEBI:36208"/>
        <dbReference type="ChEBI" id="CHEBI:145989"/>
        <dbReference type="ChEBI" id="CHEBI:456216"/>
        <dbReference type="EC" id="2.7.1.71"/>
    </reaction>
</comment>
<dbReference type="RefSeq" id="WP_242954471.1">
    <property type="nucleotide sequence ID" value="NZ_MZGV01000086.1"/>
</dbReference>
<keyword evidence="8 11" id="KW-0067">ATP-binding</keyword>
<dbReference type="GO" id="GO:0008652">
    <property type="term" value="P:amino acid biosynthetic process"/>
    <property type="evidence" value="ECO:0007669"/>
    <property type="project" value="UniProtKB-KW"/>
</dbReference>
<dbReference type="GO" id="GO:0005524">
    <property type="term" value="F:ATP binding"/>
    <property type="evidence" value="ECO:0007669"/>
    <property type="project" value="UniProtKB-UniRule"/>
</dbReference>
<feature type="binding site" evidence="11">
    <location>
        <position position="120"/>
    </location>
    <ligand>
        <name>ATP</name>
        <dbReference type="ChEBI" id="CHEBI:30616"/>
    </ligand>
</feature>
<comment type="cofactor">
    <cofactor evidence="11">
        <name>Mg(2+)</name>
        <dbReference type="ChEBI" id="CHEBI:18420"/>
    </cofactor>
    <text evidence="11">Binds 1 Mg(2+) ion per subunit.</text>
</comment>
<comment type="subunit">
    <text evidence="11">Monomer.</text>
</comment>
<keyword evidence="11" id="KW-0963">Cytoplasm</keyword>
<evidence type="ECO:0000256" key="2">
    <source>
        <dbReference type="ARBA" id="ARBA00006997"/>
    </source>
</evidence>
<comment type="subcellular location">
    <subcellularLocation>
        <location evidence="11">Cytoplasm</location>
    </subcellularLocation>
</comment>
<feature type="binding site" evidence="11">
    <location>
        <position position="38"/>
    </location>
    <ligand>
        <name>substrate</name>
    </ligand>
</feature>
<evidence type="ECO:0000313" key="13">
    <source>
        <dbReference type="Proteomes" id="UP000190080"/>
    </source>
</evidence>
<dbReference type="GO" id="GO:0000287">
    <property type="term" value="F:magnesium ion binding"/>
    <property type="evidence" value="ECO:0007669"/>
    <property type="project" value="UniProtKB-UniRule"/>
</dbReference>
<comment type="pathway">
    <text evidence="1 11">Metabolic intermediate biosynthesis; chorismate biosynthesis; chorismate from D-erythrose 4-phosphate and phosphoenolpyruvate: step 5/7.</text>
</comment>
<keyword evidence="11" id="KW-0479">Metal-binding</keyword>
<evidence type="ECO:0000256" key="3">
    <source>
        <dbReference type="ARBA" id="ARBA00012154"/>
    </source>
</evidence>
<feature type="binding site" evidence="11">
    <location>
        <position position="83"/>
    </location>
    <ligand>
        <name>substrate</name>
    </ligand>
</feature>
<dbReference type="Gene3D" id="3.40.50.300">
    <property type="entry name" value="P-loop containing nucleotide triphosphate hydrolases"/>
    <property type="match status" value="1"/>
</dbReference>
<organism evidence="12 13">
    <name type="scientific">Clostridium oryzae</name>
    <dbReference type="NCBI Taxonomy" id="1450648"/>
    <lineage>
        <taxon>Bacteria</taxon>
        <taxon>Bacillati</taxon>
        <taxon>Bacillota</taxon>
        <taxon>Clostridia</taxon>
        <taxon>Eubacteriales</taxon>
        <taxon>Clostridiaceae</taxon>
        <taxon>Clostridium</taxon>
    </lineage>
</organism>
<keyword evidence="9 11" id="KW-0057">Aromatic amino acid biosynthesis</keyword>
<dbReference type="InterPro" id="IPR023000">
    <property type="entry name" value="Shikimate_kinase_CS"/>
</dbReference>
<evidence type="ECO:0000256" key="7">
    <source>
        <dbReference type="ARBA" id="ARBA00022777"/>
    </source>
</evidence>
<evidence type="ECO:0000256" key="1">
    <source>
        <dbReference type="ARBA" id="ARBA00004842"/>
    </source>
</evidence>
<comment type="caution">
    <text evidence="12">The sequence shown here is derived from an EMBL/GenBank/DDBJ whole genome shotgun (WGS) entry which is preliminary data.</text>
</comment>
<sequence length="171" mass="19252">MAQASCNNLVLIGMPGCGKTTIANELKEKLCIPCLDTDAIIEYTQKKSISELFKLGENYFRNIEEKVVFDASLLSGVIISTGGGVIKRYNNIVNLKKNGVIFFINRPLSKILEDIDVDNRPLLKDKKESIIKLYNERIDLYKGYADIEIINDSSIEEVLSRIINLYKGCDL</sequence>
<comment type="similarity">
    <text evidence="2 11">Belongs to the shikimate kinase family.</text>
</comment>
<evidence type="ECO:0000256" key="8">
    <source>
        <dbReference type="ARBA" id="ARBA00022840"/>
    </source>
</evidence>
<dbReference type="InterPro" id="IPR031322">
    <property type="entry name" value="Shikimate/glucono_kinase"/>
</dbReference>
<dbReference type="HAMAP" id="MF_00109">
    <property type="entry name" value="Shikimate_kinase"/>
    <property type="match status" value="1"/>
</dbReference>
<dbReference type="PANTHER" id="PTHR21087:SF16">
    <property type="entry name" value="SHIKIMATE KINASE 1, CHLOROPLASTIC"/>
    <property type="match status" value="1"/>
</dbReference>
<feature type="binding site" evidence="11">
    <location>
        <position position="137"/>
    </location>
    <ligand>
        <name>substrate</name>
    </ligand>
</feature>
<name>A0A1V4IC13_9CLOT</name>
<protein>
    <recommendedName>
        <fullName evidence="3 11">Shikimate kinase</fullName>
        <shortName evidence="11">SK</shortName>
        <ecNumber evidence="3 11">2.7.1.71</ecNumber>
    </recommendedName>
</protein>
<comment type="caution">
    <text evidence="11">Lacks conserved residue(s) required for the propagation of feature annotation.</text>
</comment>